<comment type="caution">
    <text evidence="7">The sequence shown here is derived from an EMBL/GenBank/DDBJ whole genome shotgun (WGS) entry which is preliminary data.</text>
</comment>
<dbReference type="Gene3D" id="1.10.150.130">
    <property type="match status" value="1"/>
</dbReference>
<reference evidence="7 8" key="1">
    <citation type="submission" date="2023-08" db="EMBL/GenBank/DDBJ databases">
        <title>The draft genome sequence of Paracraurococcus sp. LOR1-02.</title>
        <authorList>
            <person name="Kingkaew E."/>
            <person name="Tanasupawat S."/>
        </authorList>
    </citation>
    <scope>NUCLEOTIDE SEQUENCE [LARGE SCALE GENOMIC DNA]</scope>
    <source>
        <strain evidence="7 8">LOR1-02</strain>
    </source>
</reference>
<dbReference type="PANTHER" id="PTHR34605">
    <property type="entry name" value="PHAGE_INTEGRASE DOMAIN-CONTAINING PROTEIN"/>
    <property type="match status" value="1"/>
</dbReference>
<dbReference type="InterPro" id="IPR013762">
    <property type="entry name" value="Integrase-like_cat_sf"/>
</dbReference>
<keyword evidence="8" id="KW-1185">Reference proteome</keyword>
<accession>A0ABT9E8I3</accession>
<evidence type="ECO:0000256" key="1">
    <source>
        <dbReference type="ARBA" id="ARBA00022908"/>
    </source>
</evidence>
<evidence type="ECO:0000313" key="7">
    <source>
        <dbReference type="EMBL" id="MDO9712489.1"/>
    </source>
</evidence>
<protein>
    <submittedName>
        <fullName evidence="7">Tyrosine-type recombinase/integrase</fullName>
    </submittedName>
</protein>
<keyword evidence="1" id="KW-0229">DNA integration</keyword>
<sequence>MSTVPSPRSAELAPHARAAADQAVTYARGADAPNTRRAYAVDWRDWSTWCDNAGVVALPAAPEAVGAYLASMARTHALATLRRRLAAISRAHRQAGQHLATSHPAIRDTLRGIAREHGVPQRRAAAIGTAEIRRLVATCTDGLTGTRDRALLLLGFAGALRRSELVAVEREHLTFTPEGLRVRVPRSKGDPEGQGQELGIARGQHRATCPVRAMEAWLEVSGCQFGPVFRAIDRWGGIESCALHPGAVRRILLRRAEEAGIEGTALEPIAPHGLRAGFVTQAYQAGLRDEEIMEHSRHRDLKTMRRYVRRAKLMQESPTKRLGL</sequence>
<dbReference type="RefSeq" id="WP_305107346.1">
    <property type="nucleotide sequence ID" value="NZ_JAUTWS010000048.1"/>
</dbReference>
<name>A0ABT9E8I3_9PROT</name>
<proteinExistence type="predicted"/>
<dbReference type="SUPFAM" id="SSF56349">
    <property type="entry name" value="DNA breaking-rejoining enzymes"/>
    <property type="match status" value="1"/>
</dbReference>
<dbReference type="Pfam" id="PF00589">
    <property type="entry name" value="Phage_integrase"/>
    <property type="match status" value="1"/>
</dbReference>
<dbReference type="InterPro" id="IPR044068">
    <property type="entry name" value="CB"/>
</dbReference>
<evidence type="ECO:0000259" key="6">
    <source>
        <dbReference type="PROSITE" id="PS51900"/>
    </source>
</evidence>
<organism evidence="7 8">
    <name type="scientific">Paracraurococcus lichenis</name>
    <dbReference type="NCBI Taxonomy" id="3064888"/>
    <lineage>
        <taxon>Bacteria</taxon>
        <taxon>Pseudomonadati</taxon>
        <taxon>Pseudomonadota</taxon>
        <taxon>Alphaproteobacteria</taxon>
        <taxon>Acetobacterales</taxon>
        <taxon>Roseomonadaceae</taxon>
        <taxon>Paracraurococcus</taxon>
    </lineage>
</organism>
<dbReference type="Gene3D" id="1.10.443.10">
    <property type="entry name" value="Intergrase catalytic core"/>
    <property type="match status" value="1"/>
</dbReference>
<dbReference type="InterPro" id="IPR011010">
    <property type="entry name" value="DNA_brk_join_enz"/>
</dbReference>
<dbReference type="SUPFAM" id="SSF47823">
    <property type="entry name" value="lambda integrase-like, N-terminal domain"/>
    <property type="match status" value="1"/>
</dbReference>
<feature type="domain" description="Core-binding (CB)" evidence="6">
    <location>
        <begin position="1"/>
        <end position="96"/>
    </location>
</feature>
<dbReference type="PANTHER" id="PTHR34605:SF4">
    <property type="entry name" value="DNA ADENINE METHYLTRANSFERASE"/>
    <property type="match status" value="1"/>
</dbReference>
<dbReference type="InterPro" id="IPR010998">
    <property type="entry name" value="Integrase_recombinase_N"/>
</dbReference>
<keyword evidence="2 4" id="KW-0238">DNA-binding</keyword>
<dbReference type="PROSITE" id="PS51898">
    <property type="entry name" value="TYR_RECOMBINASE"/>
    <property type="match status" value="1"/>
</dbReference>
<evidence type="ECO:0000256" key="3">
    <source>
        <dbReference type="ARBA" id="ARBA00023172"/>
    </source>
</evidence>
<dbReference type="Proteomes" id="UP001243009">
    <property type="component" value="Unassembled WGS sequence"/>
</dbReference>
<evidence type="ECO:0000256" key="2">
    <source>
        <dbReference type="ARBA" id="ARBA00023125"/>
    </source>
</evidence>
<dbReference type="InterPro" id="IPR052925">
    <property type="entry name" value="Phage_Integrase-like_Recomb"/>
</dbReference>
<evidence type="ECO:0000313" key="8">
    <source>
        <dbReference type="Proteomes" id="UP001243009"/>
    </source>
</evidence>
<keyword evidence="3" id="KW-0233">DNA recombination</keyword>
<gene>
    <name evidence="7" type="ORF">Q7A36_29370</name>
</gene>
<evidence type="ECO:0000256" key="4">
    <source>
        <dbReference type="PROSITE-ProRule" id="PRU01248"/>
    </source>
</evidence>
<dbReference type="EMBL" id="JAUTWS010000048">
    <property type="protein sequence ID" value="MDO9712489.1"/>
    <property type="molecule type" value="Genomic_DNA"/>
</dbReference>
<dbReference type="PROSITE" id="PS51900">
    <property type="entry name" value="CB"/>
    <property type="match status" value="1"/>
</dbReference>
<dbReference type="InterPro" id="IPR002104">
    <property type="entry name" value="Integrase_catalytic"/>
</dbReference>
<feature type="domain" description="Tyr recombinase" evidence="5">
    <location>
        <begin position="122"/>
        <end position="320"/>
    </location>
</feature>
<evidence type="ECO:0000259" key="5">
    <source>
        <dbReference type="PROSITE" id="PS51898"/>
    </source>
</evidence>